<evidence type="ECO:0000313" key="2">
    <source>
        <dbReference type="Proteomes" id="UP000558488"/>
    </source>
</evidence>
<name>A0A7J7W371_PIPKU</name>
<dbReference type="AlphaFoldDB" id="A0A7J7W371"/>
<proteinExistence type="predicted"/>
<accession>A0A7J7W371</accession>
<comment type="caution">
    <text evidence="1">The sequence shown here is derived from an EMBL/GenBank/DDBJ whole genome shotgun (WGS) entry which is preliminary data.</text>
</comment>
<gene>
    <name evidence="1" type="ORF">mPipKuh1_008214</name>
</gene>
<evidence type="ECO:0000313" key="1">
    <source>
        <dbReference type="EMBL" id="KAF6331915.1"/>
    </source>
</evidence>
<reference evidence="1 2" key="1">
    <citation type="journal article" date="2020" name="Nature">
        <title>Six reference-quality genomes reveal evolution of bat adaptations.</title>
        <authorList>
            <person name="Jebb D."/>
            <person name="Huang Z."/>
            <person name="Pippel M."/>
            <person name="Hughes G.M."/>
            <person name="Lavrichenko K."/>
            <person name="Devanna P."/>
            <person name="Winkler S."/>
            <person name="Jermiin L.S."/>
            <person name="Skirmuntt E.C."/>
            <person name="Katzourakis A."/>
            <person name="Burkitt-Gray L."/>
            <person name="Ray D.A."/>
            <person name="Sullivan K.A.M."/>
            <person name="Roscito J.G."/>
            <person name="Kirilenko B.M."/>
            <person name="Davalos L.M."/>
            <person name="Corthals A.P."/>
            <person name="Power M.L."/>
            <person name="Jones G."/>
            <person name="Ransome R.D."/>
            <person name="Dechmann D.K.N."/>
            <person name="Locatelli A.G."/>
            <person name="Puechmaille S.J."/>
            <person name="Fedrigo O."/>
            <person name="Jarvis E.D."/>
            <person name="Hiller M."/>
            <person name="Vernes S.C."/>
            <person name="Myers E.W."/>
            <person name="Teeling E.C."/>
        </authorList>
    </citation>
    <scope>NUCLEOTIDE SEQUENCE [LARGE SCALE GENOMIC DNA]</scope>
    <source>
        <strain evidence="1">MPipKuh1</strain>
        <tissue evidence="1">Flight muscle</tissue>
    </source>
</reference>
<dbReference type="EMBL" id="JACAGB010000012">
    <property type="protein sequence ID" value="KAF6331915.1"/>
    <property type="molecule type" value="Genomic_DNA"/>
</dbReference>
<dbReference type="Proteomes" id="UP000558488">
    <property type="component" value="Unassembled WGS sequence"/>
</dbReference>
<keyword evidence="2" id="KW-1185">Reference proteome</keyword>
<sequence length="134" mass="14944">MGWQLGTLLSFSIWREIQAPNCSELQFQARFWGPRLIWGEIGLFGSGPEREGSFLTEVFAGIIVPAQGLGTQRPRDLSEAEQTGSHCALLCPDDFLRPHPTPPKLLHMNGLSFCNLKTNKLQLGPRVPNFQKQA</sequence>
<protein>
    <submittedName>
        <fullName evidence="1">Uncharacterized protein</fullName>
    </submittedName>
</protein>
<organism evidence="1 2">
    <name type="scientific">Pipistrellus kuhlii</name>
    <name type="common">Kuhl's pipistrelle</name>
    <dbReference type="NCBI Taxonomy" id="59472"/>
    <lineage>
        <taxon>Eukaryota</taxon>
        <taxon>Metazoa</taxon>
        <taxon>Chordata</taxon>
        <taxon>Craniata</taxon>
        <taxon>Vertebrata</taxon>
        <taxon>Euteleostomi</taxon>
        <taxon>Mammalia</taxon>
        <taxon>Eutheria</taxon>
        <taxon>Laurasiatheria</taxon>
        <taxon>Chiroptera</taxon>
        <taxon>Yangochiroptera</taxon>
        <taxon>Vespertilionidae</taxon>
        <taxon>Pipistrellus</taxon>
    </lineage>
</organism>